<reference evidence="1 2" key="1">
    <citation type="submission" date="2019-05" db="EMBL/GenBank/DDBJ databases">
        <title>Another draft genome of Portunus trituberculatus and its Hox gene families provides insights of decapod evolution.</title>
        <authorList>
            <person name="Jeong J.-H."/>
            <person name="Song I."/>
            <person name="Kim S."/>
            <person name="Choi T."/>
            <person name="Kim D."/>
            <person name="Ryu S."/>
            <person name="Kim W."/>
        </authorList>
    </citation>
    <scope>NUCLEOTIDE SEQUENCE [LARGE SCALE GENOMIC DNA]</scope>
    <source>
        <tissue evidence="1">Muscle</tissue>
    </source>
</reference>
<comment type="caution">
    <text evidence="1">The sequence shown here is derived from an EMBL/GenBank/DDBJ whole genome shotgun (WGS) entry which is preliminary data.</text>
</comment>
<name>A0A5B7CJZ9_PORTR</name>
<dbReference type="AlphaFoldDB" id="A0A5B7CJZ9"/>
<proteinExistence type="predicted"/>
<dbReference type="Proteomes" id="UP000324222">
    <property type="component" value="Unassembled WGS sequence"/>
</dbReference>
<evidence type="ECO:0000313" key="1">
    <source>
        <dbReference type="EMBL" id="MPC09121.1"/>
    </source>
</evidence>
<accession>A0A5B7CJZ9</accession>
<keyword evidence="2" id="KW-1185">Reference proteome</keyword>
<gene>
    <name evidence="1" type="ORF">E2C01_001725</name>
</gene>
<organism evidence="1 2">
    <name type="scientific">Portunus trituberculatus</name>
    <name type="common">Swimming crab</name>
    <name type="synonym">Neptunus trituberculatus</name>
    <dbReference type="NCBI Taxonomy" id="210409"/>
    <lineage>
        <taxon>Eukaryota</taxon>
        <taxon>Metazoa</taxon>
        <taxon>Ecdysozoa</taxon>
        <taxon>Arthropoda</taxon>
        <taxon>Crustacea</taxon>
        <taxon>Multicrustacea</taxon>
        <taxon>Malacostraca</taxon>
        <taxon>Eumalacostraca</taxon>
        <taxon>Eucarida</taxon>
        <taxon>Decapoda</taxon>
        <taxon>Pleocyemata</taxon>
        <taxon>Brachyura</taxon>
        <taxon>Eubrachyura</taxon>
        <taxon>Portunoidea</taxon>
        <taxon>Portunidae</taxon>
        <taxon>Portuninae</taxon>
        <taxon>Portunus</taxon>
    </lineage>
</organism>
<protein>
    <submittedName>
        <fullName evidence="1">Uncharacterized protein</fullName>
    </submittedName>
</protein>
<sequence length="123" mass="13746">MRCQDVVYVDNSGNCQFRKYVDMTSKNYHITSAQKHHKVMPGKVKNNHLLAFLVNIKDGVEFLEISIGEIELLIGDAVTASFRDNDHSALEGADGRIARLVTAKPQNDDNDDSVMDGNFSLMM</sequence>
<evidence type="ECO:0000313" key="2">
    <source>
        <dbReference type="Proteomes" id="UP000324222"/>
    </source>
</evidence>
<dbReference type="EMBL" id="VSRR010000056">
    <property type="protein sequence ID" value="MPC09121.1"/>
    <property type="molecule type" value="Genomic_DNA"/>
</dbReference>